<dbReference type="Gene3D" id="1.10.3210.10">
    <property type="entry name" value="Hypothetical protein af1432"/>
    <property type="match status" value="1"/>
</dbReference>
<organism evidence="1 2">
    <name type="scientific">Ardenticatena maritima</name>
    <dbReference type="NCBI Taxonomy" id="872965"/>
    <lineage>
        <taxon>Bacteria</taxon>
        <taxon>Bacillati</taxon>
        <taxon>Chloroflexota</taxon>
        <taxon>Ardenticatenia</taxon>
        <taxon>Ardenticatenales</taxon>
        <taxon>Ardenticatenaceae</taxon>
        <taxon>Ardenticatena</taxon>
    </lineage>
</organism>
<accession>A0A0M9UBG4</accession>
<dbReference type="Proteomes" id="UP000037784">
    <property type="component" value="Unassembled WGS sequence"/>
</dbReference>
<dbReference type="OrthoDB" id="158780at2"/>
<dbReference type="AlphaFoldDB" id="A0A0M9UBG4"/>
<name>A0A0M9UBG4_9CHLR</name>
<reference evidence="2" key="1">
    <citation type="submission" date="2015-08" db="EMBL/GenBank/DDBJ databases">
        <title>Draft Genome Sequence of a Heterotrophic Facultative Anaerobic Bacterium Ardenticatena maritima Strain 110S.</title>
        <authorList>
            <person name="Kawaichi S."/>
            <person name="Yoshida T."/>
            <person name="Sako Y."/>
            <person name="Nakamura R."/>
        </authorList>
    </citation>
    <scope>NUCLEOTIDE SEQUENCE [LARGE SCALE GENOMIC DNA]</scope>
    <source>
        <strain evidence="2">110S</strain>
    </source>
</reference>
<keyword evidence="2" id="KW-1185">Reference proteome</keyword>
<comment type="caution">
    <text evidence="1">The sequence shown here is derived from an EMBL/GenBank/DDBJ whole genome shotgun (WGS) entry which is preliminary data.</text>
</comment>
<protein>
    <recommendedName>
        <fullName evidence="3">HD domain-containing protein</fullName>
    </recommendedName>
</protein>
<evidence type="ECO:0008006" key="3">
    <source>
        <dbReference type="Google" id="ProtNLM"/>
    </source>
</evidence>
<evidence type="ECO:0000313" key="2">
    <source>
        <dbReference type="Proteomes" id="UP000037784"/>
    </source>
</evidence>
<evidence type="ECO:0000313" key="1">
    <source>
        <dbReference type="EMBL" id="GAP61740.1"/>
    </source>
</evidence>
<dbReference type="RefSeq" id="WP_054491690.1">
    <property type="nucleotide sequence ID" value="NZ_BBZA01000010.1"/>
</dbReference>
<gene>
    <name evidence="1" type="ORF">ARMA_0163</name>
</gene>
<dbReference type="SUPFAM" id="SSF109604">
    <property type="entry name" value="HD-domain/PDEase-like"/>
    <property type="match status" value="1"/>
</dbReference>
<proteinExistence type="predicted"/>
<dbReference type="InParanoid" id="A0A0M9UBG4"/>
<dbReference type="EMBL" id="BBZA01000010">
    <property type="protein sequence ID" value="GAP61740.1"/>
    <property type="molecule type" value="Genomic_DNA"/>
</dbReference>
<sequence length="174" mass="19166">MNRARWLYRIQQVVRHLLDRPAADDDALAAALLPPPLMALFRGMSPSDQAHAARVCRALMRQGYDDPILLQAALLHDVGKAGGVPIVYRVLYVLLKRFAPRLLETLADRTAPVARWRQPLVRLAHHPAIGAEMAAHAGAHADVVALIRAHQDGRECPPHLHEHLAALQAVDDAN</sequence>